<feature type="compositionally biased region" description="Basic and acidic residues" evidence="1">
    <location>
        <begin position="41"/>
        <end position="80"/>
    </location>
</feature>
<dbReference type="OrthoDB" id="4503449at2"/>
<name>A0A5S4H2V3_9ACTN</name>
<keyword evidence="4" id="KW-1185">Reference proteome</keyword>
<keyword evidence="2" id="KW-1133">Transmembrane helix</keyword>
<reference evidence="3 4" key="1">
    <citation type="submission" date="2019-05" db="EMBL/GenBank/DDBJ databases">
        <title>Draft genome sequence of Nonomuraea zeae DSM 100528.</title>
        <authorList>
            <person name="Saricaoglu S."/>
            <person name="Isik K."/>
        </authorList>
    </citation>
    <scope>NUCLEOTIDE SEQUENCE [LARGE SCALE GENOMIC DNA]</scope>
    <source>
        <strain evidence="3 4">DSM 100528</strain>
    </source>
</reference>
<accession>A0A5S4H2V3</accession>
<feature type="transmembrane region" description="Helical" evidence="2">
    <location>
        <begin position="145"/>
        <end position="166"/>
    </location>
</feature>
<proteinExistence type="predicted"/>
<gene>
    <name evidence="3" type="ORF">ETD85_00805</name>
</gene>
<comment type="caution">
    <text evidence="3">The sequence shown here is derived from an EMBL/GenBank/DDBJ whole genome shotgun (WGS) entry which is preliminary data.</text>
</comment>
<evidence type="ECO:0008006" key="5">
    <source>
        <dbReference type="Google" id="ProtNLM"/>
    </source>
</evidence>
<feature type="region of interest" description="Disordered" evidence="1">
    <location>
        <begin position="398"/>
        <end position="420"/>
    </location>
</feature>
<dbReference type="RefSeq" id="WP_138687611.1">
    <property type="nucleotide sequence ID" value="NZ_JBHSAZ010000112.1"/>
</dbReference>
<evidence type="ECO:0000256" key="1">
    <source>
        <dbReference type="SAM" id="MobiDB-lite"/>
    </source>
</evidence>
<evidence type="ECO:0000313" key="4">
    <source>
        <dbReference type="Proteomes" id="UP000306628"/>
    </source>
</evidence>
<keyword evidence="2" id="KW-0472">Membrane</keyword>
<keyword evidence="2" id="KW-0812">Transmembrane</keyword>
<protein>
    <recommendedName>
        <fullName evidence="5">DUF2637 domain-containing protein</fullName>
    </recommendedName>
</protein>
<evidence type="ECO:0000256" key="2">
    <source>
        <dbReference type="SAM" id="Phobius"/>
    </source>
</evidence>
<dbReference type="Proteomes" id="UP000306628">
    <property type="component" value="Unassembled WGS sequence"/>
</dbReference>
<dbReference type="AlphaFoldDB" id="A0A5S4H2V3"/>
<evidence type="ECO:0000313" key="3">
    <source>
        <dbReference type="EMBL" id="TMR39585.1"/>
    </source>
</evidence>
<organism evidence="3 4">
    <name type="scientific">Nonomuraea zeae</name>
    <dbReference type="NCBI Taxonomy" id="1642303"/>
    <lineage>
        <taxon>Bacteria</taxon>
        <taxon>Bacillati</taxon>
        <taxon>Actinomycetota</taxon>
        <taxon>Actinomycetes</taxon>
        <taxon>Streptosporangiales</taxon>
        <taxon>Streptosporangiaceae</taxon>
        <taxon>Nonomuraea</taxon>
    </lineage>
</organism>
<feature type="compositionally biased region" description="Polar residues" evidence="1">
    <location>
        <begin position="403"/>
        <end position="418"/>
    </location>
</feature>
<sequence>MSTSHPDAPERSHPRALWRSRDEREAAKAEARAKTAQAELDEQRLRAQRDTEQIEADRERERLQREADAERQQDKPLKDDARGTDRLTFIAAGIATIVAGQGMWQFLDRIIGDVPWPLRALMFAFLEIAVVTSAKRARASMRKNLSAGIDGVAVWMFTAVSAVLAAMEARSLPEGVFRLAAPLVAAWLWERGMAIERHRIRGTSGINWRLTPERILVRLGIAEATDRTASEVDAHRRLKRVALAVKKLHQLRKANSSDRKIAAALTKRDRFLDQAVEHTDLARNPRTQEMLLDLVTALGGADSLSDLLDTAMAPWANLDHPAITGKRRLSEAARLAEETRRLSDAVLAQRDPEAAATIEMLASMVVGRRIPPPGTDTRDGVAPSVADLVAGRVSLRAVPLPPNDTTSATQSDTGTATGDQVAPEVADEVADLDAEEILWQLREEPDDDIDDTETATTSATDAMWRHWQQAVAKGELPTGADLAREGGCVESYGRRKRNEWLSQLDGRTRRRLLGATRRERTAS</sequence>
<feature type="region of interest" description="Disordered" evidence="1">
    <location>
        <begin position="1"/>
        <end position="80"/>
    </location>
</feature>
<feature type="transmembrane region" description="Helical" evidence="2">
    <location>
        <begin position="116"/>
        <end position="133"/>
    </location>
</feature>
<feature type="compositionally biased region" description="Basic and acidic residues" evidence="1">
    <location>
        <begin position="7"/>
        <end position="33"/>
    </location>
</feature>
<dbReference type="EMBL" id="VCKX01000002">
    <property type="protein sequence ID" value="TMR39585.1"/>
    <property type="molecule type" value="Genomic_DNA"/>
</dbReference>
<feature type="transmembrane region" description="Helical" evidence="2">
    <location>
        <begin position="87"/>
        <end position="104"/>
    </location>
</feature>